<feature type="transmembrane region" description="Helical" evidence="15">
    <location>
        <begin position="587"/>
        <end position="608"/>
    </location>
</feature>
<evidence type="ECO:0000256" key="8">
    <source>
        <dbReference type="ARBA" id="ARBA00023004"/>
    </source>
</evidence>
<dbReference type="InterPro" id="IPR030389">
    <property type="entry name" value="G_FEOB_dom"/>
</dbReference>
<dbReference type="Pfam" id="PF07670">
    <property type="entry name" value="Gate"/>
    <property type="match status" value="2"/>
</dbReference>
<sequence length="638" mass="73259">MKENNYKEIKIVLVGNPNVGKTSILNHLVKGNLRIGNWPGVTVEKKEGHVFFNGYQITFIDLPGLYTLEEIVSEDEKIAFDFIVSRDYDLILNIIETPRIERDLYLTCQLLDIEKPLILVLNMIDEAESYGMEVNVERLSELLNVKVFKTNGRTGEGIKEILPAIIEVYEKNTKPITINYPKEIENKIKEKNTFKWLKLQEIIKENPELYKIIKEKQLRFSKGLTKEVIHKKILHKKTLTETLDSLFLHPLLGNFFFILIMYLFFKISFDFSSPLIDWMDNFLQNFLGPLITKYLKNIGAPHFLVSFIVGALIGGVGMVLSFIPLVFTMYFLLTILETSGYLPRVAFLMDRFTHRIGLHGQSVIPLILGLGCNVPAVIATRTFQDIKDKLLVISMIPFISCPARLIIFSFIAFIFFKNPALIIFILYLIGIVFSILTSLILRKTLLKKKLSHFVMDLPPYRIPSLKIVFNITKAYLKDFVYKAGTIIFMVSMVMWLLLNLPFGEKNIENSIAGKIGKTLSYIFEPIGLEDWRITTSLLSGFLAREAIISNWGVIMTKEGENTFEISKNSKYTGLKDKIKELLTPKQALSFLLFVLIYNSCLATVVVMAKEGNWKFALGFWLYSFILAWLISFINFNLF</sequence>
<feature type="binding site" evidence="13">
    <location>
        <begin position="40"/>
        <end position="44"/>
    </location>
    <ligand>
        <name>GTP</name>
        <dbReference type="ChEBI" id="CHEBI:37565"/>
        <label>1</label>
    </ligand>
</feature>
<dbReference type="EMBL" id="DTEI01000011">
    <property type="protein sequence ID" value="HGU15144.1"/>
    <property type="molecule type" value="Genomic_DNA"/>
</dbReference>
<feature type="transmembrane region" description="Helical" evidence="15">
    <location>
        <begin position="356"/>
        <end position="378"/>
    </location>
</feature>
<evidence type="ECO:0000259" key="16">
    <source>
        <dbReference type="PROSITE" id="PS51711"/>
    </source>
</evidence>
<keyword evidence="8 15" id="KW-0408">Iron</keyword>
<dbReference type="AlphaFoldDB" id="A0A7V4JP45"/>
<keyword evidence="5 15" id="KW-0812">Transmembrane</keyword>
<dbReference type="GO" id="GO:0005525">
    <property type="term" value="F:GTP binding"/>
    <property type="evidence" value="ECO:0007669"/>
    <property type="project" value="UniProtKB-KW"/>
</dbReference>
<dbReference type="GO" id="GO:0005886">
    <property type="term" value="C:plasma membrane"/>
    <property type="evidence" value="ECO:0007669"/>
    <property type="project" value="UniProtKB-SubCell"/>
</dbReference>
<dbReference type="PANTHER" id="PTHR43185">
    <property type="entry name" value="FERROUS IRON TRANSPORT PROTEIN B"/>
    <property type="match status" value="1"/>
</dbReference>
<dbReference type="NCBIfam" id="TIGR00437">
    <property type="entry name" value="feoB"/>
    <property type="match status" value="1"/>
</dbReference>
<reference evidence="17" key="1">
    <citation type="journal article" date="2020" name="mSystems">
        <title>Genome- and Community-Level Interaction Insights into Carbon Utilization and Element Cycling Functions of Hydrothermarchaeota in Hydrothermal Sediment.</title>
        <authorList>
            <person name="Zhou Z."/>
            <person name="Liu Y."/>
            <person name="Xu W."/>
            <person name="Pan J."/>
            <person name="Luo Z.H."/>
            <person name="Li M."/>
        </authorList>
    </citation>
    <scope>NUCLEOTIDE SEQUENCE [LARGE SCALE GENOMIC DNA]</scope>
    <source>
        <strain evidence="17">SpSt-711</strain>
    </source>
</reference>
<evidence type="ECO:0000256" key="14">
    <source>
        <dbReference type="PIRSR" id="PIRSR603373-2"/>
    </source>
</evidence>
<comment type="caution">
    <text evidence="17">The sequence shown here is derived from an EMBL/GenBank/DDBJ whole genome shotgun (WGS) entry which is preliminary data.</text>
</comment>
<comment type="function">
    <text evidence="15">Probable transporter of a GTP-driven Fe(2+) uptake system.</text>
</comment>
<feature type="transmembrane region" description="Helical" evidence="15">
    <location>
        <begin position="246"/>
        <end position="265"/>
    </location>
</feature>
<feature type="binding site" evidence="13">
    <location>
        <begin position="15"/>
        <end position="22"/>
    </location>
    <ligand>
        <name>GTP</name>
        <dbReference type="ChEBI" id="CHEBI:37565"/>
        <label>1</label>
    </ligand>
</feature>
<evidence type="ECO:0000256" key="10">
    <source>
        <dbReference type="ARBA" id="ARBA00023134"/>
    </source>
</evidence>
<keyword evidence="4 15" id="KW-0410">Iron transport</keyword>
<evidence type="ECO:0000256" key="1">
    <source>
        <dbReference type="ARBA" id="ARBA00004651"/>
    </source>
</evidence>
<comment type="subcellular location">
    <subcellularLocation>
        <location evidence="15">Cell inner membrane</location>
        <topology evidence="15">Multi-pass membrane protein</topology>
    </subcellularLocation>
    <subcellularLocation>
        <location evidence="1">Cell membrane</location>
        <topology evidence="1">Multi-pass membrane protein</topology>
    </subcellularLocation>
</comment>
<evidence type="ECO:0000313" key="17">
    <source>
        <dbReference type="EMBL" id="HGU15144.1"/>
    </source>
</evidence>
<evidence type="ECO:0000256" key="15">
    <source>
        <dbReference type="RuleBase" id="RU362098"/>
    </source>
</evidence>
<comment type="similarity">
    <text evidence="15">Belongs to the TRAFAC class TrmE-Era-EngA-EngB-Septin-like GTPase superfamily. FeoB GTPase (TC 9.A.8) family.</text>
</comment>
<keyword evidence="10 13" id="KW-0342">GTP-binding</keyword>
<dbReference type="Gene3D" id="3.40.50.300">
    <property type="entry name" value="P-loop containing nucleotide triphosphate hydrolases"/>
    <property type="match status" value="1"/>
</dbReference>
<dbReference type="GO" id="GO:0015093">
    <property type="term" value="F:ferrous iron transmembrane transporter activity"/>
    <property type="evidence" value="ECO:0007669"/>
    <property type="project" value="UniProtKB-UniRule"/>
</dbReference>
<dbReference type="NCBIfam" id="TIGR00231">
    <property type="entry name" value="small_GTP"/>
    <property type="match status" value="1"/>
</dbReference>
<accession>A0A7V4JP45</accession>
<feature type="domain" description="FeoB-type G" evidence="16">
    <location>
        <begin position="8"/>
        <end position="171"/>
    </location>
</feature>
<dbReference type="Pfam" id="PF02421">
    <property type="entry name" value="FeoB_N"/>
    <property type="match status" value="1"/>
</dbReference>
<dbReference type="GO" id="GO:0046872">
    <property type="term" value="F:metal ion binding"/>
    <property type="evidence" value="ECO:0007669"/>
    <property type="project" value="UniProtKB-KW"/>
</dbReference>
<keyword evidence="14" id="KW-0460">Magnesium</keyword>
<dbReference type="CDD" id="cd01879">
    <property type="entry name" value="FeoB"/>
    <property type="match status" value="1"/>
</dbReference>
<keyword evidence="14" id="KW-0479">Metal-binding</keyword>
<dbReference type="InterPro" id="IPR005225">
    <property type="entry name" value="Small_GTP-bd"/>
</dbReference>
<evidence type="ECO:0000256" key="7">
    <source>
        <dbReference type="ARBA" id="ARBA00022989"/>
    </source>
</evidence>
<keyword evidence="6 13" id="KW-0547">Nucleotide-binding</keyword>
<dbReference type="SUPFAM" id="SSF52540">
    <property type="entry name" value="P-loop containing nucleoside triphosphate hydrolases"/>
    <property type="match status" value="1"/>
</dbReference>
<name>A0A7V4JP45_9BACT</name>
<gene>
    <name evidence="17" type="primary">feoB</name>
    <name evidence="17" type="ORF">ENU91_00555</name>
</gene>
<evidence type="ECO:0000256" key="5">
    <source>
        <dbReference type="ARBA" id="ARBA00022692"/>
    </source>
</evidence>
<dbReference type="PANTHER" id="PTHR43185:SF1">
    <property type="entry name" value="FE(2+) TRANSPORTER FEOB"/>
    <property type="match status" value="1"/>
</dbReference>
<keyword evidence="7 15" id="KW-1133">Transmembrane helix</keyword>
<evidence type="ECO:0000256" key="6">
    <source>
        <dbReference type="ARBA" id="ARBA00022741"/>
    </source>
</evidence>
<evidence type="ECO:0000256" key="12">
    <source>
        <dbReference type="NCBIfam" id="TIGR00437"/>
    </source>
</evidence>
<evidence type="ECO:0000256" key="4">
    <source>
        <dbReference type="ARBA" id="ARBA00022496"/>
    </source>
</evidence>
<dbReference type="InterPro" id="IPR011642">
    <property type="entry name" value="Gate_dom"/>
</dbReference>
<dbReference type="Pfam" id="PF07664">
    <property type="entry name" value="FeoB_C"/>
    <property type="match status" value="1"/>
</dbReference>
<feature type="transmembrane region" description="Helical" evidence="15">
    <location>
        <begin position="390"/>
        <end position="415"/>
    </location>
</feature>
<evidence type="ECO:0000256" key="11">
    <source>
        <dbReference type="ARBA" id="ARBA00023136"/>
    </source>
</evidence>
<proteinExistence type="inferred from homology"/>
<dbReference type="PROSITE" id="PS51711">
    <property type="entry name" value="G_FEOB"/>
    <property type="match status" value="1"/>
</dbReference>
<keyword evidence="11 15" id="KW-0472">Membrane</keyword>
<evidence type="ECO:0000256" key="2">
    <source>
        <dbReference type="ARBA" id="ARBA00022448"/>
    </source>
</evidence>
<evidence type="ECO:0000256" key="3">
    <source>
        <dbReference type="ARBA" id="ARBA00022475"/>
    </source>
</evidence>
<keyword evidence="9" id="KW-0406">Ion transport</keyword>
<feature type="binding site" evidence="13">
    <location>
        <begin position="61"/>
        <end position="64"/>
    </location>
    <ligand>
        <name>GTP</name>
        <dbReference type="ChEBI" id="CHEBI:37565"/>
        <label>1</label>
    </ligand>
</feature>
<keyword evidence="2 15" id="KW-0813">Transport</keyword>
<feature type="transmembrane region" description="Helical" evidence="15">
    <location>
        <begin position="615"/>
        <end position="635"/>
    </location>
</feature>
<organism evidence="17">
    <name type="scientific">Thermodesulfobacterium geofontis</name>
    <dbReference type="NCBI Taxonomy" id="1295609"/>
    <lineage>
        <taxon>Bacteria</taxon>
        <taxon>Pseudomonadati</taxon>
        <taxon>Thermodesulfobacteriota</taxon>
        <taxon>Thermodesulfobacteria</taxon>
        <taxon>Thermodesulfobacteriales</taxon>
        <taxon>Thermodesulfobacteriaceae</taxon>
        <taxon>Thermodesulfobacterium</taxon>
    </lineage>
</organism>
<dbReference type="InterPro" id="IPR003373">
    <property type="entry name" value="Fe2_transport_prot-B"/>
</dbReference>
<feature type="binding site" evidence="14">
    <location>
        <position position="26"/>
    </location>
    <ligand>
        <name>Mg(2+)</name>
        <dbReference type="ChEBI" id="CHEBI:18420"/>
        <label>2</label>
    </ligand>
</feature>
<feature type="transmembrane region" description="Helical" evidence="15">
    <location>
        <begin position="303"/>
        <end position="336"/>
    </location>
</feature>
<feature type="transmembrane region" description="Helical" evidence="15">
    <location>
        <begin position="479"/>
        <end position="498"/>
    </location>
</feature>
<dbReference type="InterPro" id="IPR027417">
    <property type="entry name" value="P-loop_NTPase"/>
</dbReference>
<dbReference type="InterPro" id="IPR011640">
    <property type="entry name" value="Fe2_transport_prot_B_C"/>
</dbReference>
<protein>
    <recommendedName>
        <fullName evidence="12 15">Ferrous iron transport protein B</fullName>
    </recommendedName>
</protein>
<evidence type="ECO:0000256" key="13">
    <source>
        <dbReference type="PIRSR" id="PIRSR603373-1"/>
    </source>
</evidence>
<feature type="transmembrane region" description="Helical" evidence="15">
    <location>
        <begin position="421"/>
        <end position="441"/>
    </location>
</feature>
<evidence type="ECO:0000256" key="9">
    <source>
        <dbReference type="ARBA" id="ARBA00023065"/>
    </source>
</evidence>
<keyword evidence="3" id="KW-1003">Cell membrane</keyword>
<dbReference type="InterPro" id="IPR050860">
    <property type="entry name" value="FeoB_GTPase"/>
</dbReference>
<feature type="binding site" evidence="13">
    <location>
        <begin position="122"/>
        <end position="125"/>
    </location>
    <ligand>
        <name>GTP</name>
        <dbReference type="ChEBI" id="CHEBI:37565"/>
        <label>1</label>
    </ligand>
</feature>